<keyword evidence="5" id="KW-1185">Reference proteome</keyword>
<dbReference type="EC" id="1.3.1.12" evidence="4"/>
<gene>
    <name evidence="4" type="ORF">FK268_10300</name>
</gene>
<organism evidence="4 5">
    <name type="scientific">Tsukamurella sputi</name>
    <dbReference type="NCBI Taxonomy" id="2591848"/>
    <lineage>
        <taxon>Bacteria</taxon>
        <taxon>Bacillati</taxon>
        <taxon>Actinomycetota</taxon>
        <taxon>Actinomycetes</taxon>
        <taxon>Mycobacteriales</taxon>
        <taxon>Tsukamurellaceae</taxon>
        <taxon>Tsukamurella</taxon>
    </lineage>
</organism>
<reference evidence="4 5" key="1">
    <citation type="submission" date="2019-08" db="EMBL/GenBank/DDBJ databases">
        <title>Tsukamurella conjunctivitidis sp. nov., Tsukamurella assacharolytica sp. nov. and Tsukamurella sputae sp. nov. isolated from patients with conjunctivitis, bacteraemia (lymphoma) and respiratory infection (sputum) in Hong Kong.</title>
        <authorList>
            <person name="Fok K.M.N."/>
            <person name="Fong J.Y.H."/>
        </authorList>
    </citation>
    <scope>NUCLEOTIDE SEQUENCE [LARGE SCALE GENOMIC DNA]</scope>
    <source>
        <strain evidence="4 5">HKU70</strain>
    </source>
</reference>
<dbReference type="InterPro" id="IPR008927">
    <property type="entry name" value="6-PGluconate_DH-like_C_sf"/>
</dbReference>
<dbReference type="Pfam" id="PF02153">
    <property type="entry name" value="PDH_N"/>
    <property type="match status" value="1"/>
</dbReference>
<comment type="similarity">
    <text evidence="1">Belongs to the prephenate/arogenate dehydrogenase family.</text>
</comment>
<evidence type="ECO:0000256" key="1">
    <source>
        <dbReference type="ARBA" id="ARBA00007964"/>
    </source>
</evidence>
<protein>
    <submittedName>
        <fullName evidence="4">Prephenate dehydrogenase</fullName>
        <ecNumber evidence="4">1.3.1.12</ecNumber>
    </submittedName>
</protein>
<dbReference type="InterPro" id="IPR036291">
    <property type="entry name" value="NAD(P)-bd_dom_sf"/>
</dbReference>
<dbReference type="Gene3D" id="1.10.3660.10">
    <property type="entry name" value="6-phosphogluconate dehydrogenase C-terminal like domain"/>
    <property type="match status" value="1"/>
</dbReference>
<dbReference type="InterPro" id="IPR003099">
    <property type="entry name" value="Prephen_DH"/>
</dbReference>
<dbReference type="InterPro" id="IPR046825">
    <property type="entry name" value="PDH_C"/>
</dbReference>
<dbReference type="SUPFAM" id="SSF51735">
    <property type="entry name" value="NAD(P)-binding Rossmann-fold domains"/>
    <property type="match status" value="1"/>
</dbReference>
<dbReference type="PANTHER" id="PTHR21363">
    <property type="entry name" value="PREPHENATE DEHYDROGENASE"/>
    <property type="match status" value="1"/>
</dbReference>
<proteinExistence type="inferred from homology"/>
<dbReference type="PANTHER" id="PTHR21363:SF0">
    <property type="entry name" value="PREPHENATE DEHYDROGENASE [NADP(+)]"/>
    <property type="match status" value="1"/>
</dbReference>
<dbReference type="InterPro" id="IPR046826">
    <property type="entry name" value="PDH_N"/>
</dbReference>
<dbReference type="NCBIfam" id="NF005108">
    <property type="entry name" value="PRK06545.1-6"/>
    <property type="match status" value="1"/>
</dbReference>
<dbReference type="EMBL" id="VIGV01000003">
    <property type="protein sequence ID" value="TWS24024.1"/>
    <property type="molecule type" value="Genomic_DNA"/>
</dbReference>
<keyword evidence="2 4" id="KW-0560">Oxidoreductase</keyword>
<dbReference type="GO" id="GO:0006571">
    <property type="term" value="P:tyrosine biosynthetic process"/>
    <property type="evidence" value="ECO:0007669"/>
    <property type="project" value="InterPro"/>
</dbReference>
<dbReference type="GO" id="GO:0070403">
    <property type="term" value="F:NAD+ binding"/>
    <property type="evidence" value="ECO:0007669"/>
    <property type="project" value="InterPro"/>
</dbReference>
<evidence type="ECO:0000256" key="2">
    <source>
        <dbReference type="ARBA" id="ARBA00023002"/>
    </source>
</evidence>
<dbReference type="Proteomes" id="UP000319792">
    <property type="component" value="Unassembled WGS sequence"/>
</dbReference>
<accession>A0A5C5RN58</accession>
<dbReference type="Pfam" id="PF20463">
    <property type="entry name" value="PDH_C"/>
    <property type="match status" value="1"/>
</dbReference>
<dbReference type="GO" id="GO:0004665">
    <property type="term" value="F:prephenate dehydrogenase (NADP+) activity"/>
    <property type="evidence" value="ECO:0007669"/>
    <property type="project" value="InterPro"/>
</dbReference>
<comment type="caution">
    <text evidence="4">The sequence shown here is derived from an EMBL/GenBank/DDBJ whole genome shotgun (WGS) entry which is preliminary data.</text>
</comment>
<sequence>MGETVSVNARPRHVSYGFRTSLWNAVGVSVQRAPHSDVPVCVLGLGLIGGSILRALGRAGRPAYGWNRSAAAVDDADAAGFDASSDLVATLRRADRDGHVIVVAVPVPALDGVLAAVAEHAPNAWLTDAVSVKGAVARRVAATGLTGRYAGGHPMAGTAFSGWEATDATLFDGATWVVTADDETPVEAWRLAATVGLDCGAVIVPAGSVEHDAAVARISHSVHVVAEAVAITAELDPAAKQLALSLAASSFRDVTRVAGTAPSLVNAMCEANAEALLDALDDTIAELIAARAELAEKGTVGEITERGYAARRRYENARRTPFVPVLDGAGWQRALREAGHAGGVITTLD</sequence>
<feature type="domain" description="Prephenate/arogenate dehydrogenase" evidence="3">
    <location>
        <begin position="38"/>
        <end position="325"/>
    </location>
</feature>
<dbReference type="InterPro" id="IPR050812">
    <property type="entry name" value="Preph/Arog_dehydrog"/>
</dbReference>
<dbReference type="OrthoDB" id="9802008at2"/>
<evidence type="ECO:0000259" key="3">
    <source>
        <dbReference type="PROSITE" id="PS51176"/>
    </source>
</evidence>
<name>A0A5C5RN58_9ACTN</name>
<dbReference type="SUPFAM" id="SSF48179">
    <property type="entry name" value="6-phosphogluconate dehydrogenase C-terminal domain-like"/>
    <property type="match status" value="1"/>
</dbReference>
<evidence type="ECO:0000313" key="5">
    <source>
        <dbReference type="Proteomes" id="UP000319792"/>
    </source>
</evidence>
<evidence type="ECO:0000313" key="4">
    <source>
        <dbReference type="EMBL" id="TWS24024.1"/>
    </source>
</evidence>
<dbReference type="AlphaFoldDB" id="A0A5C5RN58"/>
<dbReference type="Gene3D" id="3.40.50.720">
    <property type="entry name" value="NAD(P)-binding Rossmann-like Domain"/>
    <property type="match status" value="1"/>
</dbReference>
<dbReference type="GO" id="GO:0008977">
    <property type="term" value="F:prephenate dehydrogenase (NAD+) activity"/>
    <property type="evidence" value="ECO:0007669"/>
    <property type="project" value="UniProtKB-EC"/>
</dbReference>
<dbReference type="PROSITE" id="PS51176">
    <property type="entry name" value="PDH_ADH"/>
    <property type="match status" value="1"/>
</dbReference>